<dbReference type="InterPro" id="IPR039426">
    <property type="entry name" value="TonB-dep_rcpt-like"/>
</dbReference>
<evidence type="ECO:0000256" key="4">
    <source>
        <dbReference type="ARBA" id="ARBA00022692"/>
    </source>
</evidence>
<evidence type="ECO:0000259" key="10">
    <source>
        <dbReference type="Pfam" id="PF00593"/>
    </source>
</evidence>
<evidence type="ECO:0000256" key="5">
    <source>
        <dbReference type="ARBA" id="ARBA00023077"/>
    </source>
</evidence>
<dbReference type="AlphaFoldDB" id="A0A0E3UPY4"/>
<dbReference type="SUPFAM" id="SSF56935">
    <property type="entry name" value="Porins"/>
    <property type="match status" value="1"/>
</dbReference>
<sequence>MLSPAFAAAQEAEVATLDRVTVTGSRTQPRTVLTSPVPIDVLSAEDIRRSGHTDISKVLQSLLPSFNFPHPTTPDGNTHIRSATLRGLSPDQTLVLVNGKRRHTSAWVNTGGTVGKGAVSTDLNAIPVSAIERIEVLRDGASAQYGSDAIAGVVNIVLRHDAGFEGVASHGRTRDGGGDTSKASLNAGFGFPEGGGVHFTVDYRDREAADRALPDTRQQYFGIHPVTGLPVALSGSYGSGTGLAPIGGGALADPREATIDRGALWRFADSADTVERTVFGNLDKPLGGGHELQVYAFGGYGISDGSSNASLRRSGQPENVRAIYPDGFLPWVDTTSTNHSLAAGIKGRAGDWRWDLSTVHGGNELEYRTRNTLNATLGTASPTAFYNGALESSQWTTNLDFANSFEIGWSAPLQLVLGAEYRRDSYGISPGEEASYVWGPYRVLDGPAAGSVPTIGSQGFAGIQPGDAGDYSRHNVAAYAEVESELGERLLASLALRFEDYSDFGNTTNGKLALRYALGGGVALRASASSGFHAPALAQQYFSSTSSRTLNNVVTGLPEYVLVRTAPVDSVEARALGARPLEPEEARNYTAGLTWGWRGLVASVDVYRIDIDDRIFLSSNFVDAAGSTAIRDYLAALGSPGVTSVRYFSNAADTRTSGVDVSARYLWELDAGSLTATAAWNRNETELTRVASTPAELTALGVRTPLFDVIERTRVERGQPRDNLILALAWNARRWGAGLSGHRYGEVRGVAATNQSAANVARFGEGSTRFVTRPTEAGTAGNFDVIQILEPKWVADVDVHFDVSDHLRLVLGANNVFNTYPTRNIATTPQVSGADTFGVFPYSELSPFGWSGAYYYARIETRF</sequence>
<proteinExistence type="inferred from homology"/>
<dbReference type="InterPro" id="IPR036942">
    <property type="entry name" value="Beta-barrel_TonB_sf"/>
</dbReference>
<keyword evidence="3 8" id="KW-1134">Transmembrane beta strand</keyword>
<evidence type="ECO:0000259" key="11">
    <source>
        <dbReference type="Pfam" id="PF07715"/>
    </source>
</evidence>
<reference evidence="12 13" key="1">
    <citation type="journal article" date="2015" name="Genome Announc.">
        <title>Complete Genome Sequence of Pseudoxanthomonas suwonensis Strain J1, a Cellulose-Degrading Bacterium Isolated from Leaf- and Wood-Enriched Soil.</title>
        <authorList>
            <person name="Hou L."/>
            <person name="Jiang J."/>
            <person name="Xu Z."/>
            <person name="Zhou Y."/>
            <person name="Leung F.C."/>
        </authorList>
    </citation>
    <scope>NUCLEOTIDE SEQUENCE [LARGE SCALE GENOMIC DNA]</scope>
    <source>
        <strain evidence="12 13">J1</strain>
    </source>
</reference>
<dbReference type="InterPro" id="IPR037066">
    <property type="entry name" value="Plug_dom_sf"/>
</dbReference>
<evidence type="ECO:0000313" key="12">
    <source>
        <dbReference type="EMBL" id="AKC88220.1"/>
    </source>
</evidence>
<keyword evidence="6 8" id="KW-0472">Membrane</keyword>
<dbReference type="PATRIC" id="fig|314722.6.peg.1279"/>
<gene>
    <name evidence="12" type="ORF">WQ53_06015</name>
</gene>
<evidence type="ECO:0000256" key="2">
    <source>
        <dbReference type="ARBA" id="ARBA00022448"/>
    </source>
</evidence>
<evidence type="ECO:0000256" key="3">
    <source>
        <dbReference type="ARBA" id="ARBA00022452"/>
    </source>
</evidence>
<evidence type="ECO:0000313" key="13">
    <source>
        <dbReference type="Proteomes" id="UP000033067"/>
    </source>
</evidence>
<dbReference type="Proteomes" id="UP000033067">
    <property type="component" value="Chromosome"/>
</dbReference>
<keyword evidence="13" id="KW-1185">Reference proteome</keyword>
<dbReference type="InterPro" id="IPR012910">
    <property type="entry name" value="Plug_dom"/>
</dbReference>
<dbReference type="Pfam" id="PF00593">
    <property type="entry name" value="TonB_dep_Rec_b-barrel"/>
    <property type="match status" value="1"/>
</dbReference>
<comment type="subcellular location">
    <subcellularLocation>
        <location evidence="1 8">Cell outer membrane</location>
        <topology evidence="1 8">Multi-pass membrane protein</topology>
    </subcellularLocation>
</comment>
<dbReference type="EMBL" id="CP011144">
    <property type="protein sequence ID" value="AKC88220.1"/>
    <property type="molecule type" value="Genomic_DNA"/>
</dbReference>
<dbReference type="KEGG" id="psuw:WQ53_06015"/>
<feature type="domain" description="TonB-dependent receptor plug" evidence="11">
    <location>
        <begin position="33"/>
        <end position="153"/>
    </location>
</feature>
<feature type="domain" description="TonB-dependent receptor-like beta-barrel" evidence="10">
    <location>
        <begin position="298"/>
        <end position="816"/>
    </location>
</feature>
<keyword evidence="2 8" id="KW-0813">Transport</keyword>
<evidence type="ECO:0000256" key="1">
    <source>
        <dbReference type="ARBA" id="ARBA00004571"/>
    </source>
</evidence>
<dbReference type="Pfam" id="PF07715">
    <property type="entry name" value="Plug"/>
    <property type="match status" value="1"/>
</dbReference>
<comment type="similarity">
    <text evidence="8 9">Belongs to the TonB-dependent receptor family.</text>
</comment>
<dbReference type="PANTHER" id="PTHR47234:SF3">
    <property type="entry name" value="SECRETIN_TONB SHORT N-TERMINAL DOMAIN-CONTAINING PROTEIN"/>
    <property type="match status" value="1"/>
</dbReference>
<dbReference type="Gene3D" id="2.40.170.20">
    <property type="entry name" value="TonB-dependent receptor, beta-barrel domain"/>
    <property type="match status" value="1"/>
</dbReference>
<dbReference type="PROSITE" id="PS52016">
    <property type="entry name" value="TONB_DEPENDENT_REC_3"/>
    <property type="match status" value="1"/>
</dbReference>
<keyword evidence="12" id="KW-0675">Receptor</keyword>
<evidence type="ECO:0000256" key="7">
    <source>
        <dbReference type="ARBA" id="ARBA00023237"/>
    </source>
</evidence>
<dbReference type="PANTHER" id="PTHR47234">
    <property type="match status" value="1"/>
</dbReference>
<dbReference type="InterPro" id="IPR000531">
    <property type="entry name" value="Beta-barrel_TonB"/>
</dbReference>
<dbReference type="Gene3D" id="2.170.130.10">
    <property type="entry name" value="TonB-dependent receptor, plug domain"/>
    <property type="match status" value="1"/>
</dbReference>
<dbReference type="GO" id="GO:0009279">
    <property type="term" value="C:cell outer membrane"/>
    <property type="evidence" value="ECO:0007669"/>
    <property type="project" value="UniProtKB-SubCell"/>
</dbReference>
<keyword evidence="4 8" id="KW-0812">Transmembrane</keyword>
<keyword evidence="5 9" id="KW-0798">TonB box</keyword>
<dbReference type="CDD" id="cd01347">
    <property type="entry name" value="ligand_gated_channel"/>
    <property type="match status" value="1"/>
</dbReference>
<organism evidence="12 13">
    <name type="scientific">Pseudoxanthomonas suwonensis</name>
    <dbReference type="NCBI Taxonomy" id="314722"/>
    <lineage>
        <taxon>Bacteria</taxon>
        <taxon>Pseudomonadati</taxon>
        <taxon>Pseudomonadota</taxon>
        <taxon>Gammaproteobacteria</taxon>
        <taxon>Lysobacterales</taxon>
        <taxon>Lysobacteraceae</taxon>
        <taxon>Pseudoxanthomonas</taxon>
    </lineage>
</organism>
<evidence type="ECO:0000256" key="8">
    <source>
        <dbReference type="PROSITE-ProRule" id="PRU01360"/>
    </source>
</evidence>
<evidence type="ECO:0000256" key="6">
    <source>
        <dbReference type="ARBA" id="ARBA00023136"/>
    </source>
</evidence>
<name>A0A0E3UPY4_9GAMM</name>
<keyword evidence="7 8" id="KW-0998">Cell outer membrane</keyword>
<protein>
    <submittedName>
        <fullName evidence="12">TonB-dependent receptor</fullName>
    </submittedName>
</protein>
<evidence type="ECO:0000256" key="9">
    <source>
        <dbReference type="RuleBase" id="RU003357"/>
    </source>
</evidence>
<accession>A0A0E3UPY4</accession>